<keyword evidence="3" id="KW-1185">Reference proteome</keyword>
<dbReference type="NCBIfam" id="TIGR02914">
    <property type="entry name" value="EpsI_fam"/>
    <property type="match status" value="1"/>
</dbReference>
<organism evidence="2 3">
    <name type="scientific">Parasphingorhabdus marina DSM 22363</name>
    <dbReference type="NCBI Taxonomy" id="1123272"/>
    <lineage>
        <taxon>Bacteria</taxon>
        <taxon>Pseudomonadati</taxon>
        <taxon>Pseudomonadota</taxon>
        <taxon>Alphaproteobacteria</taxon>
        <taxon>Sphingomonadales</taxon>
        <taxon>Sphingomonadaceae</taxon>
        <taxon>Parasphingorhabdus</taxon>
    </lineage>
</organism>
<protein>
    <submittedName>
        <fullName evidence="2">EpsI family protein</fullName>
    </submittedName>
</protein>
<evidence type="ECO:0000313" key="3">
    <source>
        <dbReference type="Proteomes" id="UP000185192"/>
    </source>
</evidence>
<name>A0A1N6CPL9_9SPHN</name>
<accession>A0A1N6CPL9</accession>
<dbReference type="AlphaFoldDB" id="A0A1N6CPL9"/>
<feature type="domain" description="Methanolan biosynthesis EpsI" evidence="1">
    <location>
        <begin position="4"/>
        <end position="203"/>
    </location>
</feature>
<dbReference type="InterPro" id="IPR054654">
    <property type="entry name" value="EpsI_type_V_pred"/>
</dbReference>
<gene>
    <name evidence="2" type="ORF">SAMN02745824_0659</name>
</gene>
<dbReference type="Proteomes" id="UP000185192">
    <property type="component" value="Unassembled WGS sequence"/>
</dbReference>
<sequence>MGGAFCLASGLAYARLPQPVAPVIEKPAFEKLIPKTVGAWEFETSSGLVLPPPDALSDRLYDNLVTRTYSSEQNPLMMFLTAYSNTQDGVLQVHRPEICYPAGGYELTPTQATKIDNGVGGTIDANIFTASSRGRTEHVLYWTRIGDYFPLAWSDQRLAVIRANLRGVIPDGVLVRISTIVPEMDEALPLMSKFAAQLNQNMNAQGRALLSGIPA</sequence>
<dbReference type="Pfam" id="PF11984">
    <property type="entry name" value="DUF3485"/>
    <property type="match status" value="1"/>
</dbReference>
<evidence type="ECO:0000313" key="2">
    <source>
        <dbReference type="EMBL" id="SIN60409.1"/>
    </source>
</evidence>
<dbReference type="InterPro" id="IPR014263">
    <property type="entry name" value="Methanolan_biosynth_EpsI"/>
</dbReference>
<dbReference type="EMBL" id="FSQW01000001">
    <property type="protein sequence ID" value="SIN60409.1"/>
    <property type="molecule type" value="Genomic_DNA"/>
</dbReference>
<dbReference type="NCBIfam" id="NF045608">
    <property type="entry name" value="EpsI_type_V"/>
    <property type="match status" value="1"/>
</dbReference>
<evidence type="ECO:0000259" key="1">
    <source>
        <dbReference type="Pfam" id="PF11984"/>
    </source>
</evidence>
<proteinExistence type="predicted"/>
<reference evidence="3" key="1">
    <citation type="submission" date="2016-11" db="EMBL/GenBank/DDBJ databases">
        <authorList>
            <person name="Varghese N."/>
            <person name="Submissions S."/>
        </authorList>
    </citation>
    <scope>NUCLEOTIDE SEQUENCE [LARGE SCALE GENOMIC DNA]</scope>
    <source>
        <strain evidence="3">DSM 22363</strain>
    </source>
</reference>